<keyword evidence="6" id="KW-1185">Reference proteome</keyword>
<keyword evidence="1" id="KW-0479">Metal-binding</keyword>
<dbReference type="Pfam" id="PF14226">
    <property type="entry name" value="DIOX_N"/>
    <property type="match status" value="1"/>
</dbReference>
<evidence type="ECO:0000313" key="6">
    <source>
        <dbReference type="Proteomes" id="UP001367508"/>
    </source>
</evidence>
<evidence type="ECO:0000259" key="3">
    <source>
        <dbReference type="Pfam" id="PF03171"/>
    </source>
</evidence>
<dbReference type="AlphaFoldDB" id="A0AAN9Q248"/>
<comment type="caution">
    <text evidence="5">The sequence shown here is derived from an EMBL/GenBank/DDBJ whole genome shotgun (WGS) entry which is preliminary data.</text>
</comment>
<evidence type="ECO:0000313" key="5">
    <source>
        <dbReference type="EMBL" id="KAK7316218.1"/>
    </source>
</evidence>
<dbReference type="InterPro" id="IPR044861">
    <property type="entry name" value="IPNS-like_FE2OG_OXY"/>
</dbReference>
<evidence type="ECO:0000256" key="1">
    <source>
        <dbReference type="ARBA" id="ARBA00022723"/>
    </source>
</evidence>
<dbReference type="SUPFAM" id="SSF51197">
    <property type="entry name" value="Clavaminate synthase-like"/>
    <property type="match status" value="1"/>
</dbReference>
<feature type="domain" description="Non-haem dioxygenase N-terminal" evidence="4">
    <location>
        <begin position="7"/>
        <end position="81"/>
    </location>
</feature>
<evidence type="ECO:0000259" key="4">
    <source>
        <dbReference type="Pfam" id="PF14226"/>
    </source>
</evidence>
<dbReference type="PANTHER" id="PTHR47990">
    <property type="entry name" value="2-OXOGLUTARATE (2OG) AND FE(II)-DEPENDENT OXYGENASE SUPERFAMILY PROTEIN-RELATED"/>
    <property type="match status" value="1"/>
</dbReference>
<feature type="domain" description="Isopenicillin N synthase-like Fe(2+) 2OG dioxygenase" evidence="3">
    <location>
        <begin position="155"/>
        <end position="218"/>
    </location>
</feature>
<proteinExistence type="predicted"/>
<dbReference type="Proteomes" id="UP001367508">
    <property type="component" value="Unassembled WGS sequence"/>
</dbReference>
<dbReference type="InterPro" id="IPR027443">
    <property type="entry name" value="IPNS-like_sf"/>
</dbReference>
<sequence length="256" mass="28848">MKIEANIPVVDFEKLPEEEERNKLKEACEKSGCFRIMNHPIEMTLMMDMKMVAKYLFDLPTEIKRRNKAVVPTSGYRSSTVTSPLYEGLGIYDMYSSPQAVENFCSEMNVSPHCREIIEAYGQAIHNLASRISQKMAESVGVAGADFKDWPFIFRIIKYNFTQETIGKLGVQPHSDTGFITLLQDDDTVSGLELIDDSGSFMEVPPKSGSLICIIGDVGHTLIPSHKWCTIPELSWPKLAQRTFESLFEARIIVRG</sequence>
<dbReference type="EMBL" id="JAYMYQ010000008">
    <property type="protein sequence ID" value="KAK7316218.1"/>
    <property type="molecule type" value="Genomic_DNA"/>
</dbReference>
<gene>
    <name evidence="5" type="ORF">VNO77_35073</name>
</gene>
<accession>A0AAN9Q248</accession>
<keyword evidence="2" id="KW-0408">Iron</keyword>
<dbReference type="Pfam" id="PF03171">
    <property type="entry name" value="2OG-FeII_Oxy"/>
    <property type="match status" value="1"/>
</dbReference>
<dbReference type="Gene3D" id="2.60.120.330">
    <property type="entry name" value="B-lactam Antibiotic, Isopenicillin N Synthase, Chain"/>
    <property type="match status" value="1"/>
</dbReference>
<reference evidence="5 6" key="1">
    <citation type="submission" date="2024-01" db="EMBL/GenBank/DDBJ databases">
        <title>The genomes of 5 underutilized Papilionoideae crops provide insights into root nodulation and disease resistanc.</title>
        <authorList>
            <person name="Jiang F."/>
        </authorList>
    </citation>
    <scope>NUCLEOTIDE SEQUENCE [LARGE SCALE GENOMIC DNA]</scope>
    <source>
        <strain evidence="5">LVBAO_FW01</strain>
        <tissue evidence="5">Leaves</tissue>
    </source>
</reference>
<name>A0AAN9Q248_CANGL</name>
<dbReference type="InterPro" id="IPR050231">
    <property type="entry name" value="Iron_ascorbate_oxido_reductase"/>
</dbReference>
<organism evidence="5 6">
    <name type="scientific">Canavalia gladiata</name>
    <name type="common">Sword bean</name>
    <name type="synonym">Dolichos gladiatus</name>
    <dbReference type="NCBI Taxonomy" id="3824"/>
    <lineage>
        <taxon>Eukaryota</taxon>
        <taxon>Viridiplantae</taxon>
        <taxon>Streptophyta</taxon>
        <taxon>Embryophyta</taxon>
        <taxon>Tracheophyta</taxon>
        <taxon>Spermatophyta</taxon>
        <taxon>Magnoliopsida</taxon>
        <taxon>eudicotyledons</taxon>
        <taxon>Gunneridae</taxon>
        <taxon>Pentapetalae</taxon>
        <taxon>rosids</taxon>
        <taxon>fabids</taxon>
        <taxon>Fabales</taxon>
        <taxon>Fabaceae</taxon>
        <taxon>Papilionoideae</taxon>
        <taxon>50 kb inversion clade</taxon>
        <taxon>NPAAA clade</taxon>
        <taxon>indigoferoid/millettioid clade</taxon>
        <taxon>Phaseoleae</taxon>
        <taxon>Canavalia</taxon>
    </lineage>
</organism>
<evidence type="ECO:0000256" key="2">
    <source>
        <dbReference type="ARBA" id="ARBA00023004"/>
    </source>
</evidence>
<dbReference type="InterPro" id="IPR026992">
    <property type="entry name" value="DIOX_N"/>
</dbReference>
<protein>
    <submittedName>
        <fullName evidence="5">Uncharacterized protein</fullName>
    </submittedName>
</protein>
<dbReference type="GO" id="GO:0046872">
    <property type="term" value="F:metal ion binding"/>
    <property type="evidence" value="ECO:0007669"/>
    <property type="project" value="UniProtKB-KW"/>
</dbReference>